<dbReference type="InterPro" id="IPR051909">
    <property type="entry name" value="MFP_Cation_Efflux"/>
</dbReference>
<proteinExistence type="inferred from homology"/>
<dbReference type="EMBL" id="FOFN01000001">
    <property type="protein sequence ID" value="SEP79029.1"/>
    <property type="molecule type" value="Genomic_DNA"/>
</dbReference>
<dbReference type="PROSITE" id="PS51257">
    <property type="entry name" value="PROKAR_LIPOPROTEIN"/>
    <property type="match status" value="1"/>
</dbReference>
<dbReference type="Gene3D" id="1.10.287.470">
    <property type="entry name" value="Helix hairpin bin"/>
    <property type="match status" value="1"/>
</dbReference>
<dbReference type="GO" id="GO:0016020">
    <property type="term" value="C:membrane"/>
    <property type="evidence" value="ECO:0007669"/>
    <property type="project" value="InterPro"/>
</dbReference>
<evidence type="ECO:0000256" key="1">
    <source>
        <dbReference type="ARBA" id="ARBA00009477"/>
    </source>
</evidence>
<organism evidence="4 5">
    <name type="scientific">Hyunsoonleella jejuensis</name>
    <dbReference type="NCBI Taxonomy" id="419940"/>
    <lineage>
        <taxon>Bacteria</taxon>
        <taxon>Pseudomonadati</taxon>
        <taxon>Bacteroidota</taxon>
        <taxon>Flavobacteriia</taxon>
        <taxon>Flavobacteriales</taxon>
        <taxon>Flavobacteriaceae</taxon>
    </lineage>
</organism>
<dbReference type="RefSeq" id="WP_092574535.1">
    <property type="nucleotide sequence ID" value="NZ_FOFN01000001.1"/>
</dbReference>
<dbReference type="GO" id="GO:0015679">
    <property type="term" value="P:plasma membrane copper ion transport"/>
    <property type="evidence" value="ECO:0007669"/>
    <property type="project" value="TreeGrafter"/>
</dbReference>
<dbReference type="InterPro" id="IPR006143">
    <property type="entry name" value="RND_pump_MFP"/>
</dbReference>
<dbReference type="Gene3D" id="2.40.30.170">
    <property type="match status" value="1"/>
</dbReference>
<dbReference type="GO" id="GO:0060003">
    <property type="term" value="P:copper ion export"/>
    <property type="evidence" value="ECO:0007669"/>
    <property type="project" value="TreeGrafter"/>
</dbReference>
<evidence type="ECO:0000256" key="2">
    <source>
        <dbReference type="ARBA" id="ARBA00022448"/>
    </source>
</evidence>
<dbReference type="STRING" id="419940.SAMN05421824_0323"/>
<dbReference type="SUPFAM" id="SSF111369">
    <property type="entry name" value="HlyD-like secretion proteins"/>
    <property type="match status" value="1"/>
</dbReference>
<keyword evidence="5" id="KW-1185">Reference proteome</keyword>
<comment type="similarity">
    <text evidence="1">Belongs to the membrane fusion protein (MFP) (TC 8.A.1) family.</text>
</comment>
<evidence type="ECO:0000313" key="4">
    <source>
        <dbReference type="EMBL" id="SEP79029.1"/>
    </source>
</evidence>
<dbReference type="GO" id="GO:0030313">
    <property type="term" value="C:cell envelope"/>
    <property type="evidence" value="ECO:0007669"/>
    <property type="project" value="TreeGrafter"/>
</dbReference>
<gene>
    <name evidence="4" type="ORF">SAMN05421824_0323</name>
</gene>
<evidence type="ECO:0000259" key="3">
    <source>
        <dbReference type="Pfam" id="PF25919"/>
    </source>
</evidence>
<reference evidence="4 5" key="1">
    <citation type="submission" date="2016-10" db="EMBL/GenBank/DDBJ databases">
        <authorList>
            <person name="de Groot N.N."/>
        </authorList>
    </citation>
    <scope>NUCLEOTIDE SEQUENCE [LARGE SCALE GENOMIC DNA]</scope>
    <source>
        <strain evidence="4 5">DSM 21035</strain>
    </source>
</reference>
<keyword evidence="2" id="KW-0813">Transport</keyword>
<dbReference type="AlphaFoldDB" id="A0A1H9AQT9"/>
<dbReference type="InterPro" id="IPR058790">
    <property type="entry name" value="BSH_CusB"/>
</dbReference>
<name>A0A1H9AQT9_9FLAO</name>
<accession>A0A1H9AQT9</accession>
<dbReference type="OrthoDB" id="9814657at2"/>
<dbReference type="NCBIfam" id="TIGR01730">
    <property type="entry name" value="RND_mfp"/>
    <property type="match status" value="1"/>
</dbReference>
<feature type="domain" description="CusB-like barrel-sandwich hybrid" evidence="3">
    <location>
        <begin position="78"/>
        <end position="221"/>
    </location>
</feature>
<dbReference type="PANTHER" id="PTHR30097:SF4">
    <property type="entry name" value="SLR6042 PROTEIN"/>
    <property type="match status" value="1"/>
</dbReference>
<dbReference type="Proteomes" id="UP000198999">
    <property type="component" value="Unassembled WGS sequence"/>
</dbReference>
<protein>
    <submittedName>
        <fullName evidence="4">Membrane fusion protein, cobalt-zinc-cadmium efflux system</fullName>
    </submittedName>
</protein>
<dbReference type="Gene3D" id="2.40.50.100">
    <property type="match status" value="1"/>
</dbReference>
<dbReference type="PANTHER" id="PTHR30097">
    <property type="entry name" value="CATION EFFLUX SYSTEM PROTEIN CUSB"/>
    <property type="match status" value="1"/>
</dbReference>
<evidence type="ECO:0000313" key="5">
    <source>
        <dbReference type="Proteomes" id="UP000198999"/>
    </source>
</evidence>
<dbReference type="Pfam" id="PF25919">
    <property type="entry name" value="BSH_CusB"/>
    <property type="match status" value="1"/>
</dbReference>
<dbReference type="GO" id="GO:0022857">
    <property type="term" value="F:transmembrane transporter activity"/>
    <property type="evidence" value="ECO:0007669"/>
    <property type="project" value="InterPro"/>
</dbReference>
<sequence>MKNIYKTSILILLIMISGCKKSENTAKIETDTTEDQRIEIAKAQFQQNNMVMGNIETKPFPVSIKVNGVIDVPPENKAIVNAIIGGYVKTIPLLVGDMVKKGQVLVSLKNPEFVALQQNYLEVKEQLNYLKTEFERQRTMFEENIISKKVFLKSESAYKTANARYKGLKKQLLLLNIDPLRAEQGNFTSVVNIYAPINGSITKVHVSKGSYVSPTTAILEIVDNSHIHLELSVFEKDIMNIKKAQNILFKIPEASNDFYEASVYLVGSSIEDNRTIKVHAHPKNESHQFLTGMFVNAEIITEERTANALPETAVIEVDGNYFILVLDEQTDGSYFFNQVKIDVGRTYNGYVELKNSEALPNNNKLLTRGGFSLIN</sequence>